<accession>A0A244ETH5</accession>
<reference evidence="2 3" key="1">
    <citation type="submission" date="2017-01" db="EMBL/GenBank/DDBJ databases">
        <authorList>
            <person name="Mah S.A."/>
            <person name="Swanson W.J."/>
            <person name="Moy G.W."/>
            <person name="Vacquier V.D."/>
        </authorList>
    </citation>
    <scope>NUCLEOTIDE SEQUENCE [LARGE SCALE GENOMIC DNA]</scope>
    <source>
        <strain evidence="2">PDD-32b-74</strain>
    </source>
</reference>
<dbReference type="EMBL" id="MTSA01000005">
    <property type="protein sequence ID" value="OUM07831.1"/>
    <property type="molecule type" value="Genomic_DNA"/>
</dbReference>
<dbReference type="InterPro" id="IPR054232">
    <property type="entry name" value="DUF6957"/>
</dbReference>
<evidence type="ECO:0000259" key="1">
    <source>
        <dbReference type="Pfam" id="PF22275"/>
    </source>
</evidence>
<comment type="caution">
    <text evidence="2">The sequence shown here is derived from an EMBL/GenBank/DDBJ whole genome shotgun (WGS) entry which is preliminary data.</text>
</comment>
<dbReference type="AlphaFoldDB" id="A0A244ETH5"/>
<proteinExistence type="predicted"/>
<dbReference type="RefSeq" id="WP_084915669.1">
    <property type="nucleotide sequence ID" value="NZ_MTSA01000005.1"/>
</dbReference>
<name>A0A244ETH5_PSESX</name>
<dbReference type="OrthoDB" id="6886940at2"/>
<dbReference type="Pfam" id="PF22275">
    <property type="entry name" value="DUF6957"/>
    <property type="match status" value="1"/>
</dbReference>
<dbReference type="Proteomes" id="UP000195128">
    <property type="component" value="Unassembled WGS sequence"/>
</dbReference>
<evidence type="ECO:0000313" key="2">
    <source>
        <dbReference type="EMBL" id="OUM07831.1"/>
    </source>
</evidence>
<feature type="domain" description="DUF6957" evidence="1">
    <location>
        <begin position="24"/>
        <end position="122"/>
    </location>
</feature>
<evidence type="ECO:0000313" key="3">
    <source>
        <dbReference type="Proteomes" id="UP000195128"/>
    </source>
</evidence>
<protein>
    <recommendedName>
        <fullName evidence="1">DUF6957 domain-containing protein</fullName>
    </recommendedName>
</protein>
<sequence>MHLLHIAEAIALDGQPLPGASEAEGELIKTRVAETGKAYCAAVAWVIVDVLDVDAEPLAALGSLPIVLFSHSVLLHSTGDYENNERIKTGYATSYEGRGIFETSDTIFVLVGQGFRKSVSIKLLNQVPSRSWAP</sequence>
<organism evidence="2 3">
    <name type="scientific">Pseudomonas syringae</name>
    <dbReference type="NCBI Taxonomy" id="317"/>
    <lineage>
        <taxon>Bacteria</taxon>
        <taxon>Pseudomonadati</taxon>
        <taxon>Pseudomonadota</taxon>
        <taxon>Gammaproteobacteria</taxon>
        <taxon>Pseudomonadales</taxon>
        <taxon>Pseudomonadaceae</taxon>
        <taxon>Pseudomonas</taxon>
    </lineage>
</organism>
<gene>
    <name evidence="2" type="ORF">BW686_07265</name>
</gene>